<evidence type="ECO:0000313" key="1">
    <source>
        <dbReference type="EMBL" id="MBD3108049.1"/>
    </source>
</evidence>
<dbReference type="Proteomes" id="UP000602076">
    <property type="component" value="Unassembled WGS sequence"/>
</dbReference>
<organism evidence="1 2">
    <name type="scientific">Peribacillus faecalis</name>
    <dbReference type="NCBI Taxonomy" id="2772559"/>
    <lineage>
        <taxon>Bacteria</taxon>
        <taxon>Bacillati</taxon>
        <taxon>Bacillota</taxon>
        <taxon>Bacilli</taxon>
        <taxon>Bacillales</taxon>
        <taxon>Bacillaceae</taxon>
        <taxon>Peribacillus</taxon>
    </lineage>
</organism>
<reference evidence="1" key="1">
    <citation type="submission" date="2020-09" db="EMBL/GenBank/DDBJ databases">
        <title>Bacillus faecalis sp. nov., a moderately halophilic bacterium isolated from cow faeces.</title>
        <authorList>
            <person name="Jiang L."/>
            <person name="Lee J."/>
        </authorList>
    </citation>
    <scope>NUCLEOTIDE SEQUENCE</scope>
    <source>
        <strain evidence="1">AGMB 02131</strain>
    </source>
</reference>
<keyword evidence="2" id="KW-1185">Reference proteome</keyword>
<dbReference type="AlphaFoldDB" id="A0A927CVR8"/>
<sequence>MSKHSKSKHRVLGFISTSFSETAGLILPANALVPLTSQIFALNINIAPLGGLIIQKAGTYGITFNGNSSIPATFQIFAKDRLIASVSNLPESALTKVADITAYLAENEILYVKTADGITLSDANLTAARLH</sequence>
<accession>A0A927CVR8</accession>
<comment type="caution">
    <text evidence="1">The sequence shown here is derived from an EMBL/GenBank/DDBJ whole genome shotgun (WGS) entry which is preliminary data.</text>
</comment>
<name>A0A927CVR8_9BACI</name>
<gene>
    <name evidence="1" type="ORF">IEO70_06685</name>
</gene>
<dbReference type="EMBL" id="JACXSI010000012">
    <property type="protein sequence ID" value="MBD3108049.1"/>
    <property type="molecule type" value="Genomic_DNA"/>
</dbReference>
<protein>
    <submittedName>
        <fullName evidence="1">Uncharacterized protein</fullName>
    </submittedName>
</protein>
<evidence type="ECO:0000313" key="2">
    <source>
        <dbReference type="Proteomes" id="UP000602076"/>
    </source>
</evidence>
<dbReference type="RefSeq" id="WP_190997584.1">
    <property type="nucleotide sequence ID" value="NZ_JACXSI010000012.1"/>
</dbReference>
<proteinExistence type="predicted"/>